<dbReference type="Gene3D" id="1.10.3210.10">
    <property type="entry name" value="Hypothetical protein af1432"/>
    <property type="match status" value="1"/>
</dbReference>
<dbReference type="EMBL" id="BEXT01000001">
    <property type="protein sequence ID" value="GBC63055.1"/>
    <property type="molecule type" value="Genomic_DNA"/>
</dbReference>
<comment type="caution">
    <text evidence="2">The sequence shown here is derived from an EMBL/GenBank/DDBJ whole genome shotgun (WGS) entry which is preliminary data.</text>
</comment>
<reference evidence="3" key="2">
    <citation type="submission" date="2019-01" db="EMBL/GenBank/DDBJ databases">
        <title>Genome sequence of Desulfonema ishimotonii strain Tokyo 01.</title>
        <authorList>
            <person name="Fukui M."/>
        </authorList>
    </citation>
    <scope>NUCLEOTIDE SEQUENCE [LARGE SCALE GENOMIC DNA]</scope>
    <source>
        <strain evidence="3">Tokyo 01</strain>
    </source>
</reference>
<dbReference type="InterPro" id="IPR006674">
    <property type="entry name" value="HD_domain"/>
</dbReference>
<dbReference type="CDD" id="cd00077">
    <property type="entry name" value="HDc"/>
    <property type="match status" value="1"/>
</dbReference>
<dbReference type="PANTHER" id="PTHR35795:SF1">
    <property type="entry name" value="BIS(5'-NUCLEOSYL)-TETRAPHOSPHATASE, SYMMETRICAL"/>
    <property type="match status" value="1"/>
</dbReference>
<proteinExistence type="predicted"/>
<dbReference type="Proteomes" id="UP000288096">
    <property type="component" value="Unassembled WGS sequence"/>
</dbReference>
<gene>
    <name evidence="2" type="ORF">DENIS_4044</name>
</gene>
<dbReference type="AlphaFoldDB" id="A0A401G1G9"/>
<dbReference type="RefSeq" id="WP_124330175.1">
    <property type="nucleotide sequence ID" value="NZ_BEXT01000001.1"/>
</dbReference>
<evidence type="ECO:0000313" key="3">
    <source>
        <dbReference type="Proteomes" id="UP000288096"/>
    </source>
</evidence>
<dbReference type="Pfam" id="PF01966">
    <property type="entry name" value="HD"/>
    <property type="match status" value="1"/>
</dbReference>
<dbReference type="OrthoDB" id="1722553at2"/>
<organism evidence="2 3">
    <name type="scientific">Desulfonema ishimotonii</name>
    <dbReference type="NCBI Taxonomy" id="45657"/>
    <lineage>
        <taxon>Bacteria</taxon>
        <taxon>Pseudomonadati</taxon>
        <taxon>Thermodesulfobacteriota</taxon>
        <taxon>Desulfobacteria</taxon>
        <taxon>Desulfobacterales</taxon>
        <taxon>Desulfococcaceae</taxon>
        <taxon>Desulfonema</taxon>
    </lineage>
</organism>
<dbReference type="SUPFAM" id="SSF109604">
    <property type="entry name" value="HD-domain/PDEase-like"/>
    <property type="match status" value="1"/>
</dbReference>
<feature type="domain" description="HD" evidence="1">
    <location>
        <begin position="23"/>
        <end position="140"/>
    </location>
</feature>
<evidence type="ECO:0000313" key="2">
    <source>
        <dbReference type="EMBL" id="GBC63055.1"/>
    </source>
</evidence>
<name>A0A401G1G9_9BACT</name>
<reference evidence="3" key="1">
    <citation type="submission" date="2017-11" db="EMBL/GenBank/DDBJ databases">
        <authorList>
            <person name="Watanabe M."/>
            <person name="Kojima H."/>
        </authorList>
    </citation>
    <scope>NUCLEOTIDE SEQUENCE [LARGE SCALE GENOMIC DNA]</scope>
    <source>
        <strain evidence="3">Tokyo 01</strain>
    </source>
</reference>
<protein>
    <submittedName>
        <fullName evidence="2">Phosphohydrolase</fullName>
    </submittedName>
</protein>
<keyword evidence="2" id="KW-0378">Hydrolase</keyword>
<dbReference type="InterPro" id="IPR051094">
    <property type="entry name" value="Diverse_Catalytic_Enzymes"/>
</dbReference>
<accession>A0A401G1G9</accession>
<evidence type="ECO:0000259" key="1">
    <source>
        <dbReference type="Pfam" id="PF01966"/>
    </source>
</evidence>
<dbReference type="InterPro" id="IPR003607">
    <property type="entry name" value="HD/PDEase_dom"/>
</dbReference>
<dbReference type="PANTHER" id="PTHR35795">
    <property type="entry name" value="SLR1885 PROTEIN"/>
    <property type="match status" value="1"/>
</dbReference>
<sequence length="187" mass="21102">MNPVDIINELYAPGSALHTMLMEHNRRVARKALEIAEKVPHLNPDVQFIEEAAMLHDIGIFMTDVPPLCCHGDHPYIRHGILGRAILEARGFHRHALVCERHVGVGITAGDIGKHRLPLPVRDMRPRSTEEEIIAYADKFYSKDCQTVVRENSLEEITAGLERHGREKAEIFRAWVKKYEGNGNGNG</sequence>
<dbReference type="GO" id="GO:0016787">
    <property type="term" value="F:hydrolase activity"/>
    <property type="evidence" value="ECO:0007669"/>
    <property type="project" value="UniProtKB-KW"/>
</dbReference>
<keyword evidence="3" id="KW-1185">Reference proteome</keyword>